<name>A0ABR1EWX8_NECAM</name>
<gene>
    <name evidence="2" type="primary">Necator_chrX.g26533</name>
    <name evidence="2" type="ORF">RB195_026366</name>
</gene>
<keyword evidence="3" id="KW-1185">Reference proteome</keyword>
<accession>A0ABR1EWX8</accession>
<proteinExistence type="predicted"/>
<feature type="chain" id="PRO_5046223155" evidence="1">
    <location>
        <begin position="20"/>
        <end position="152"/>
    </location>
</feature>
<evidence type="ECO:0000256" key="1">
    <source>
        <dbReference type="SAM" id="SignalP"/>
    </source>
</evidence>
<keyword evidence="1" id="KW-0732">Signal</keyword>
<comment type="caution">
    <text evidence="2">The sequence shown here is derived from an EMBL/GenBank/DDBJ whole genome shotgun (WGS) entry which is preliminary data.</text>
</comment>
<evidence type="ECO:0000313" key="3">
    <source>
        <dbReference type="Proteomes" id="UP001303046"/>
    </source>
</evidence>
<organism evidence="2 3">
    <name type="scientific">Necator americanus</name>
    <name type="common">Human hookworm</name>
    <dbReference type="NCBI Taxonomy" id="51031"/>
    <lineage>
        <taxon>Eukaryota</taxon>
        <taxon>Metazoa</taxon>
        <taxon>Ecdysozoa</taxon>
        <taxon>Nematoda</taxon>
        <taxon>Chromadorea</taxon>
        <taxon>Rhabditida</taxon>
        <taxon>Rhabditina</taxon>
        <taxon>Rhabditomorpha</taxon>
        <taxon>Strongyloidea</taxon>
        <taxon>Ancylostomatidae</taxon>
        <taxon>Bunostominae</taxon>
        <taxon>Necator</taxon>
    </lineage>
</organism>
<evidence type="ECO:0000313" key="2">
    <source>
        <dbReference type="EMBL" id="KAK6767050.1"/>
    </source>
</evidence>
<dbReference type="EMBL" id="JAVFWL010000006">
    <property type="protein sequence ID" value="KAK6767050.1"/>
    <property type="molecule type" value="Genomic_DNA"/>
</dbReference>
<protein>
    <submittedName>
        <fullName evidence="2">Uncharacterized protein</fullName>
    </submittedName>
</protein>
<feature type="signal peptide" evidence="1">
    <location>
        <begin position="1"/>
        <end position="19"/>
    </location>
</feature>
<dbReference type="Proteomes" id="UP001303046">
    <property type="component" value="Unassembled WGS sequence"/>
</dbReference>
<reference evidence="2 3" key="1">
    <citation type="submission" date="2023-08" db="EMBL/GenBank/DDBJ databases">
        <title>A Necator americanus chromosomal reference genome.</title>
        <authorList>
            <person name="Ilik V."/>
            <person name="Petrzelkova K.J."/>
            <person name="Pardy F."/>
            <person name="Fuh T."/>
            <person name="Niatou-Singa F.S."/>
            <person name="Gouil Q."/>
            <person name="Baker L."/>
            <person name="Ritchie M.E."/>
            <person name="Jex A.R."/>
            <person name="Gazzola D."/>
            <person name="Li H."/>
            <person name="Toshio Fujiwara R."/>
            <person name="Zhan B."/>
            <person name="Aroian R.V."/>
            <person name="Pafco B."/>
            <person name="Schwarz E.M."/>
        </authorList>
    </citation>
    <scope>NUCLEOTIDE SEQUENCE [LARGE SCALE GENOMIC DNA]</scope>
    <source>
        <strain evidence="2 3">Aroian</strain>
        <tissue evidence="2">Whole animal</tissue>
    </source>
</reference>
<sequence>MLAALVLSTFLLVNVNPQAKPTPSNNITILNLRERQNEYHKSKNRLFETVRFGEFEKITMLFQLVNPHNAEVMAKRMTRHLLISDDDSVPGILIGCEVLSACQGDTSCVETIVYRLNLEYCLPNYKVSAEKRGAGRARMRNILLNSYLNRVW</sequence>